<evidence type="ECO:0000256" key="6">
    <source>
        <dbReference type="ARBA" id="ARBA00023315"/>
    </source>
</evidence>
<evidence type="ECO:0000313" key="8">
    <source>
        <dbReference type="Proteomes" id="UP000003973"/>
    </source>
</evidence>
<evidence type="ECO:0000256" key="4">
    <source>
        <dbReference type="ARBA" id="ARBA00022679"/>
    </source>
</evidence>
<dbReference type="EMBL" id="ACDP02000005">
    <property type="protein sequence ID" value="EEO28943.1"/>
    <property type="molecule type" value="Genomic_DNA"/>
</dbReference>
<keyword evidence="2" id="KW-1003">Cell membrane</keyword>
<proteinExistence type="predicted"/>
<evidence type="ECO:0000256" key="1">
    <source>
        <dbReference type="ARBA" id="ARBA00004533"/>
    </source>
</evidence>
<evidence type="ECO:0008006" key="9">
    <source>
        <dbReference type="Google" id="ProtNLM"/>
    </source>
</evidence>
<evidence type="ECO:0000256" key="3">
    <source>
        <dbReference type="ARBA" id="ARBA00022519"/>
    </source>
</evidence>
<dbReference type="AlphaFoldDB" id="C3X749"/>
<dbReference type="GO" id="GO:0016746">
    <property type="term" value="F:acyltransferase activity"/>
    <property type="evidence" value="ECO:0007669"/>
    <property type="project" value="UniProtKB-KW"/>
</dbReference>
<dbReference type="PIRSF" id="PIRSF026649">
    <property type="entry name" value="MsbB"/>
    <property type="match status" value="1"/>
</dbReference>
<dbReference type="PANTHER" id="PTHR30606">
    <property type="entry name" value="LIPID A BIOSYNTHESIS LAUROYL ACYLTRANSFERASE"/>
    <property type="match status" value="1"/>
</dbReference>
<dbReference type="Proteomes" id="UP000003973">
    <property type="component" value="Unassembled WGS sequence"/>
</dbReference>
<dbReference type="eggNOG" id="COG1560">
    <property type="taxonomic scope" value="Bacteria"/>
</dbReference>
<keyword evidence="6" id="KW-0012">Acyltransferase</keyword>
<name>C3X749_9BURK</name>
<keyword evidence="3" id="KW-0997">Cell inner membrane</keyword>
<evidence type="ECO:0000256" key="2">
    <source>
        <dbReference type="ARBA" id="ARBA00022475"/>
    </source>
</evidence>
<evidence type="ECO:0000313" key="7">
    <source>
        <dbReference type="EMBL" id="EEO28943.1"/>
    </source>
</evidence>
<comment type="caution">
    <text evidence="7">The sequence shown here is derived from an EMBL/GenBank/DDBJ whole genome shotgun (WGS) entry which is preliminary data.</text>
</comment>
<sequence>MRFFLFILWSLHWLPLPVLGRLGKWMGTLSYYLMGSRRHIALTNLRLCFPDMPEKERRKIAKEHFQGYGRSILERGILWWSSIERIRKLIHVEPAVPYDETRAGPVIFLCPHFVCLEMPGAIITMDSPGCSIYTEQKNKTFDEMLRKGRMRFHETVLLFSRSQGIKPIIRALHKNIPFLMLPDMDFGSKDAEFVPFFGQPAATLVAPSRLAAATRAKVIPVVATFLPDYKGWKVKFYPPWENFPDKDPWTSAKRMNEFIEQRILEAPSEYLWTHRRFKTRPEGFPKVYADNKE</sequence>
<dbReference type="CDD" id="cd07984">
    <property type="entry name" value="LPLAT_LABLAT-like"/>
    <property type="match status" value="1"/>
</dbReference>
<keyword evidence="4" id="KW-0808">Transferase</keyword>
<protein>
    <recommendedName>
        <fullName evidence="9">Lipid A biosynthesis acyltransferase</fullName>
    </recommendedName>
</protein>
<dbReference type="PANTHER" id="PTHR30606:SF9">
    <property type="entry name" value="LIPID A BIOSYNTHESIS LAUROYLTRANSFERASE"/>
    <property type="match status" value="1"/>
</dbReference>
<keyword evidence="8" id="KW-1185">Reference proteome</keyword>
<organism evidence="7 8">
    <name type="scientific">Oxalobacter paraformigenes</name>
    <dbReference type="NCBI Taxonomy" id="556268"/>
    <lineage>
        <taxon>Bacteria</taxon>
        <taxon>Pseudomonadati</taxon>
        <taxon>Pseudomonadota</taxon>
        <taxon>Betaproteobacteria</taxon>
        <taxon>Burkholderiales</taxon>
        <taxon>Oxalobacteraceae</taxon>
        <taxon>Oxalobacter</taxon>
    </lineage>
</organism>
<dbReference type="GO" id="GO:0005886">
    <property type="term" value="C:plasma membrane"/>
    <property type="evidence" value="ECO:0007669"/>
    <property type="project" value="UniProtKB-SubCell"/>
</dbReference>
<dbReference type="GO" id="GO:0009247">
    <property type="term" value="P:glycolipid biosynthetic process"/>
    <property type="evidence" value="ECO:0007669"/>
    <property type="project" value="UniProtKB-ARBA"/>
</dbReference>
<comment type="subcellular location">
    <subcellularLocation>
        <location evidence="1">Cell inner membrane</location>
    </subcellularLocation>
</comment>
<dbReference type="InterPro" id="IPR004960">
    <property type="entry name" value="LipA_acyltrans"/>
</dbReference>
<accession>C3X749</accession>
<gene>
    <name evidence="7" type="ORF">OFAG_02096</name>
</gene>
<reference evidence="7" key="1">
    <citation type="submission" date="2011-10" db="EMBL/GenBank/DDBJ databases">
        <title>The Genome Sequence of Oxalobacter formigenes HOxBLS.</title>
        <authorList>
            <consortium name="The Broad Institute Genome Sequencing Platform"/>
            <person name="Earl A."/>
            <person name="Ward D."/>
            <person name="Feldgarden M."/>
            <person name="Gevers D."/>
            <person name="Allison M.J."/>
            <person name="Humphrey S."/>
            <person name="Young S.K."/>
            <person name="Zeng Q."/>
            <person name="Gargeya S."/>
            <person name="Fitzgerald M."/>
            <person name="Haas B."/>
            <person name="Abouelleil A."/>
            <person name="Alvarado L."/>
            <person name="Arachchi H.M."/>
            <person name="Berlin A."/>
            <person name="Brown A."/>
            <person name="Chapman S.B."/>
            <person name="Chen Z."/>
            <person name="Dunbar C."/>
            <person name="Freedman E."/>
            <person name="Gearin G."/>
            <person name="Goldberg J."/>
            <person name="Griggs A."/>
            <person name="Gujja S."/>
            <person name="Heiman D."/>
            <person name="Howarth C."/>
            <person name="Larson L."/>
            <person name="Lui A."/>
            <person name="MacDonald P.J.P."/>
            <person name="Montmayeur A."/>
            <person name="Murphy C."/>
            <person name="Neiman D."/>
            <person name="Pearson M."/>
            <person name="Priest M."/>
            <person name="Roberts A."/>
            <person name="Saif S."/>
            <person name="Shea T."/>
            <person name="Shenoy N."/>
            <person name="Sisk P."/>
            <person name="Stolte C."/>
            <person name="Sykes S."/>
            <person name="Wortman J."/>
            <person name="Nusbaum C."/>
            <person name="Birren B."/>
        </authorList>
    </citation>
    <scope>NUCLEOTIDE SEQUENCE [LARGE SCALE GENOMIC DNA]</scope>
    <source>
        <strain evidence="7">HOxBLS</strain>
    </source>
</reference>
<dbReference type="RefSeq" id="WP_005878978.1">
    <property type="nucleotide sequence ID" value="NZ_CABMNL010000001.1"/>
</dbReference>
<dbReference type="HOGENOM" id="CLU_049421_1_0_4"/>
<keyword evidence="5" id="KW-0472">Membrane</keyword>
<evidence type="ECO:0000256" key="5">
    <source>
        <dbReference type="ARBA" id="ARBA00023136"/>
    </source>
</evidence>
<dbReference type="Pfam" id="PF03279">
    <property type="entry name" value="Lip_A_acyltrans"/>
    <property type="match status" value="1"/>
</dbReference>